<sequence>MVLVNRPEVALEDSGGAPVWISDRGLLTADPARAAPDPPRAPARPRGRAGARGGSGAALAGSAVSRPRSEIHTGAPPESSSATSGRFTSTIGGAGPPSGSR</sequence>
<dbReference type="Proteomes" id="UP000076512">
    <property type="component" value="Unassembled WGS sequence"/>
</dbReference>
<organism evidence="2 3">
    <name type="scientific">Nocardia terpenica</name>
    <dbReference type="NCBI Taxonomy" id="455432"/>
    <lineage>
        <taxon>Bacteria</taxon>
        <taxon>Bacillati</taxon>
        <taxon>Actinomycetota</taxon>
        <taxon>Actinomycetes</taxon>
        <taxon>Mycobacteriales</taxon>
        <taxon>Nocardiaceae</taxon>
        <taxon>Nocardia</taxon>
    </lineage>
</organism>
<gene>
    <name evidence="2" type="ORF">AWN90_16365</name>
</gene>
<feature type="compositionally biased region" description="Gly residues" evidence="1">
    <location>
        <begin position="92"/>
        <end position="101"/>
    </location>
</feature>
<protein>
    <submittedName>
        <fullName evidence="2">Uncharacterized protein</fullName>
    </submittedName>
</protein>
<comment type="caution">
    <text evidence="2">The sequence shown here is derived from an EMBL/GenBank/DDBJ whole genome shotgun (WGS) entry which is preliminary data.</text>
</comment>
<accession>A0A164PQ92</accession>
<dbReference type="EMBL" id="LWGR01000002">
    <property type="protein sequence ID" value="KZM75906.1"/>
    <property type="molecule type" value="Genomic_DNA"/>
</dbReference>
<evidence type="ECO:0000313" key="2">
    <source>
        <dbReference type="EMBL" id="KZM75906.1"/>
    </source>
</evidence>
<name>A0A164PQ92_9NOCA</name>
<reference evidence="2 3" key="1">
    <citation type="submission" date="2016-04" db="EMBL/GenBank/DDBJ databases">
        <authorList>
            <person name="Evans L.H."/>
            <person name="Alamgir A."/>
            <person name="Owens N."/>
            <person name="Weber N.D."/>
            <person name="Virtaneva K."/>
            <person name="Barbian K."/>
            <person name="Babar A."/>
            <person name="Rosenke K."/>
        </authorList>
    </citation>
    <scope>NUCLEOTIDE SEQUENCE [LARGE SCALE GENOMIC DNA]</scope>
    <source>
        <strain evidence="2 3">IFM 0406</strain>
    </source>
</reference>
<dbReference type="AlphaFoldDB" id="A0A164PQ92"/>
<keyword evidence="3" id="KW-1185">Reference proteome</keyword>
<evidence type="ECO:0000313" key="3">
    <source>
        <dbReference type="Proteomes" id="UP000076512"/>
    </source>
</evidence>
<evidence type="ECO:0000256" key="1">
    <source>
        <dbReference type="SAM" id="MobiDB-lite"/>
    </source>
</evidence>
<feature type="compositionally biased region" description="Polar residues" evidence="1">
    <location>
        <begin position="78"/>
        <end position="91"/>
    </location>
</feature>
<proteinExistence type="predicted"/>
<feature type="region of interest" description="Disordered" evidence="1">
    <location>
        <begin position="1"/>
        <end position="101"/>
    </location>
</feature>